<dbReference type="Gene3D" id="3.50.50.60">
    <property type="entry name" value="FAD/NAD(P)-binding domain"/>
    <property type="match status" value="1"/>
</dbReference>
<sequence>MTNGLDRAGGIAALAGDTPWDLVIIGGGATGLGTALDAAARGYRTLLLEGHDFAKGTSSRATKLVHGGVRYLAQGNIPLVHHALHERGRLLANAPQVTRRQGFVVPCYRWWDVLFYGAGLFAYDLLAGKLGLGRSRLLSRAEVMQRLPTVKTDGLVGGIHYYDGQFDDSRLAITIAASAADHGATLLNYVRVTGLLKEDGRIAGVTARDMETGTDYRIPAKAVVNAAGIFMDEIRHMDRPDLAEGLSLSQGIHLVLDPGFLASDDAILIPKTDDGRVLFVLPWLGRTVIGTTDTPIPTASMEPHALEAEIQFLLDHAAHYLTRAPARSDVLSVFTGIRPLVKVKGASGTSAVPRDHVLLVSDSGLVTITGGKWTTYREMAEQTVDAALRVGGFTPTPSPTKELRLHGWTPRERIDSADPLAAYGADTPKVRAVLAEQPGWDAPMHPDLPYALGEAAYAARHLMARTVEDVLSRRTRALLLNAQAAVAAAPAVAQVLAAELGRDAAWIDKQVAEFTALAGVYQA</sequence>
<evidence type="ECO:0000259" key="7">
    <source>
        <dbReference type="Pfam" id="PF01266"/>
    </source>
</evidence>
<dbReference type="Gene3D" id="1.10.8.870">
    <property type="entry name" value="Alpha-glycerophosphate oxidase, cap domain"/>
    <property type="match status" value="1"/>
</dbReference>
<feature type="domain" description="Alpha-glycerophosphate oxidase C-terminal" evidence="8">
    <location>
        <begin position="420"/>
        <end position="505"/>
    </location>
</feature>
<gene>
    <name evidence="9" type="ORF">CHU95_11060</name>
</gene>
<organism evidence="9 10">
    <name type="scientific">Niveispirillum lacus</name>
    <dbReference type="NCBI Taxonomy" id="1981099"/>
    <lineage>
        <taxon>Bacteria</taxon>
        <taxon>Pseudomonadati</taxon>
        <taxon>Pseudomonadota</taxon>
        <taxon>Alphaproteobacteria</taxon>
        <taxon>Rhodospirillales</taxon>
        <taxon>Azospirillaceae</taxon>
        <taxon>Niveispirillum</taxon>
    </lineage>
</organism>
<dbReference type="RefSeq" id="WP_094456489.1">
    <property type="nucleotide sequence ID" value="NZ_NOXU01000028.1"/>
</dbReference>
<feature type="domain" description="FAD dependent oxidoreductase" evidence="7">
    <location>
        <begin position="21"/>
        <end position="377"/>
    </location>
</feature>
<dbReference type="InterPro" id="IPR006076">
    <property type="entry name" value="FAD-dep_OxRdtase"/>
</dbReference>
<evidence type="ECO:0000313" key="10">
    <source>
        <dbReference type="Proteomes" id="UP000216998"/>
    </source>
</evidence>
<dbReference type="GO" id="GO:0046168">
    <property type="term" value="P:glycerol-3-phosphate catabolic process"/>
    <property type="evidence" value="ECO:0007669"/>
    <property type="project" value="TreeGrafter"/>
</dbReference>
<dbReference type="GO" id="GO:0004368">
    <property type="term" value="F:glycerol-3-phosphate dehydrogenase (quinone) activity"/>
    <property type="evidence" value="ECO:0007669"/>
    <property type="project" value="InterPro"/>
</dbReference>
<evidence type="ECO:0000313" key="9">
    <source>
        <dbReference type="EMBL" id="OYQ34638.1"/>
    </source>
</evidence>
<evidence type="ECO:0000256" key="5">
    <source>
        <dbReference type="ARBA" id="ARBA00022827"/>
    </source>
</evidence>
<dbReference type="InterPro" id="IPR036188">
    <property type="entry name" value="FAD/NAD-bd_sf"/>
</dbReference>
<keyword evidence="5" id="KW-0274">FAD</keyword>
<dbReference type="InterPro" id="IPR038299">
    <property type="entry name" value="DAO_C_sf"/>
</dbReference>
<comment type="cofactor">
    <cofactor evidence="1">
        <name>FAD</name>
        <dbReference type="ChEBI" id="CHEBI:57692"/>
    </cofactor>
</comment>
<proteinExistence type="inferred from homology"/>
<dbReference type="Gene3D" id="3.30.9.10">
    <property type="entry name" value="D-Amino Acid Oxidase, subunit A, domain 2"/>
    <property type="match status" value="1"/>
</dbReference>
<dbReference type="AlphaFoldDB" id="A0A255YZK9"/>
<dbReference type="SUPFAM" id="SSF51905">
    <property type="entry name" value="FAD/NAD(P)-binding domain"/>
    <property type="match status" value="1"/>
</dbReference>
<evidence type="ECO:0000256" key="3">
    <source>
        <dbReference type="ARBA" id="ARBA00022630"/>
    </source>
</evidence>
<dbReference type="PANTHER" id="PTHR11985:SF35">
    <property type="entry name" value="ANAEROBIC GLYCEROL-3-PHOSPHATE DEHYDROGENASE SUBUNIT A"/>
    <property type="match status" value="1"/>
</dbReference>
<reference evidence="9 10" key="1">
    <citation type="submission" date="2017-07" db="EMBL/GenBank/DDBJ databases">
        <title>Niveispirillum cyanobacteriorum sp. nov., isolated from cyanobacterial aggregates in a eutrophic lake.</title>
        <authorList>
            <person name="Cai H."/>
        </authorList>
    </citation>
    <scope>NUCLEOTIDE SEQUENCE [LARGE SCALE GENOMIC DNA]</scope>
    <source>
        <strain evidence="10">TH1-14</strain>
    </source>
</reference>
<keyword evidence="6" id="KW-0560">Oxidoreductase</keyword>
<dbReference type="InterPro" id="IPR000447">
    <property type="entry name" value="G3P_DH_FAD-dep"/>
</dbReference>
<evidence type="ECO:0000256" key="4">
    <source>
        <dbReference type="ARBA" id="ARBA00022798"/>
    </source>
</evidence>
<dbReference type="InterPro" id="IPR031656">
    <property type="entry name" value="DAO_C"/>
</dbReference>
<dbReference type="Pfam" id="PF16901">
    <property type="entry name" value="DAO_C"/>
    <property type="match status" value="1"/>
</dbReference>
<keyword evidence="10" id="KW-1185">Reference proteome</keyword>
<protein>
    <submittedName>
        <fullName evidence="9">FAD-dependent oxidoreductase</fullName>
    </submittedName>
</protein>
<dbReference type="Pfam" id="PF01266">
    <property type="entry name" value="DAO"/>
    <property type="match status" value="1"/>
</dbReference>
<dbReference type="EMBL" id="NOXU01000028">
    <property type="protein sequence ID" value="OYQ34638.1"/>
    <property type="molecule type" value="Genomic_DNA"/>
</dbReference>
<dbReference type="OrthoDB" id="9766796at2"/>
<evidence type="ECO:0000256" key="6">
    <source>
        <dbReference type="ARBA" id="ARBA00023002"/>
    </source>
</evidence>
<keyword evidence="3" id="KW-0285">Flavoprotein</keyword>
<evidence type="ECO:0000256" key="2">
    <source>
        <dbReference type="ARBA" id="ARBA00007330"/>
    </source>
</evidence>
<evidence type="ECO:0000256" key="1">
    <source>
        <dbReference type="ARBA" id="ARBA00001974"/>
    </source>
</evidence>
<comment type="similarity">
    <text evidence="2">Belongs to the FAD-dependent glycerol-3-phosphate dehydrogenase family.</text>
</comment>
<comment type="caution">
    <text evidence="9">The sequence shown here is derived from an EMBL/GenBank/DDBJ whole genome shotgun (WGS) entry which is preliminary data.</text>
</comment>
<accession>A0A255YZK9</accession>
<keyword evidence="4" id="KW-0319">Glycerol metabolism</keyword>
<dbReference type="PROSITE" id="PS00978">
    <property type="entry name" value="FAD_G3PDH_2"/>
    <property type="match status" value="1"/>
</dbReference>
<dbReference type="GO" id="GO:0006071">
    <property type="term" value="P:glycerol metabolic process"/>
    <property type="evidence" value="ECO:0007669"/>
    <property type="project" value="UniProtKB-KW"/>
</dbReference>
<dbReference type="PANTHER" id="PTHR11985">
    <property type="entry name" value="GLYCEROL-3-PHOSPHATE DEHYDROGENASE"/>
    <property type="match status" value="1"/>
</dbReference>
<dbReference type="PRINTS" id="PR01001">
    <property type="entry name" value="FADG3PDH"/>
</dbReference>
<evidence type="ECO:0000259" key="8">
    <source>
        <dbReference type="Pfam" id="PF16901"/>
    </source>
</evidence>
<name>A0A255YZK9_9PROT</name>
<dbReference type="Proteomes" id="UP000216998">
    <property type="component" value="Unassembled WGS sequence"/>
</dbReference>